<evidence type="ECO:0000313" key="3">
    <source>
        <dbReference type="EMBL" id="RTR18077.1"/>
    </source>
</evidence>
<comment type="caution">
    <text evidence="3">The sequence shown here is derived from an EMBL/GenBank/DDBJ whole genome shotgun (WGS) entry which is preliminary data.</text>
</comment>
<dbReference type="InterPro" id="IPR052350">
    <property type="entry name" value="Metallo-dep_Lactonases"/>
</dbReference>
<feature type="domain" description="Amidohydrolase-related" evidence="2">
    <location>
        <begin position="3"/>
        <end position="270"/>
    </location>
</feature>
<dbReference type="InterPro" id="IPR032466">
    <property type="entry name" value="Metal_Hydrolase"/>
</dbReference>
<dbReference type="PANTHER" id="PTHR43569:SF2">
    <property type="entry name" value="AMIDOHYDROLASE-RELATED DOMAIN-CONTAINING PROTEIN"/>
    <property type="match status" value="1"/>
</dbReference>
<keyword evidence="3" id="KW-0378">Hydrolase</keyword>
<protein>
    <submittedName>
        <fullName evidence="3">Amidohydrolase</fullName>
    </submittedName>
</protein>
<proteinExistence type="inferred from homology"/>
<accession>A0A431VE99</accession>
<dbReference type="AlphaFoldDB" id="A0A431VE99"/>
<evidence type="ECO:0000256" key="1">
    <source>
        <dbReference type="ARBA" id="ARBA00038310"/>
    </source>
</evidence>
<comment type="similarity">
    <text evidence="1">Belongs to the metallo-dependent hydrolases superfamily.</text>
</comment>
<name>A0A431VE99_9PROT</name>
<dbReference type="SUPFAM" id="SSF51556">
    <property type="entry name" value="Metallo-dependent hydrolases"/>
    <property type="match status" value="1"/>
</dbReference>
<dbReference type="GO" id="GO:0016787">
    <property type="term" value="F:hydrolase activity"/>
    <property type="evidence" value="ECO:0007669"/>
    <property type="project" value="UniProtKB-KW"/>
</dbReference>
<dbReference type="Pfam" id="PF04909">
    <property type="entry name" value="Amidohydro_2"/>
    <property type="match status" value="1"/>
</dbReference>
<dbReference type="RefSeq" id="WP_126617376.1">
    <property type="nucleotide sequence ID" value="NZ_JBHUCY010000054.1"/>
</dbReference>
<dbReference type="EMBL" id="RXMA01000016">
    <property type="protein sequence ID" value="RTR18077.1"/>
    <property type="molecule type" value="Genomic_DNA"/>
</dbReference>
<reference evidence="3 4" key="1">
    <citation type="submission" date="2018-12" db="EMBL/GenBank/DDBJ databases">
        <authorList>
            <person name="Yang Y."/>
        </authorList>
    </citation>
    <scope>NUCLEOTIDE SEQUENCE [LARGE SCALE GENOMIC DNA]</scope>
    <source>
        <strain evidence="3 4">L-25-5w-1</strain>
    </source>
</reference>
<dbReference type="PANTHER" id="PTHR43569">
    <property type="entry name" value="AMIDOHYDROLASE"/>
    <property type="match status" value="1"/>
</dbReference>
<gene>
    <name evidence="3" type="ORF">EJ903_16385</name>
</gene>
<dbReference type="OrthoDB" id="7183088at2"/>
<evidence type="ECO:0000259" key="2">
    <source>
        <dbReference type="Pfam" id="PF04909"/>
    </source>
</evidence>
<organism evidence="3 4">
    <name type="scientific">Azospirillum griseum</name>
    <dbReference type="NCBI Taxonomy" id="2496639"/>
    <lineage>
        <taxon>Bacteria</taxon>
        <taxon>Pseudomonadati</taxon>
        <taxon>Pseudomonadota</taxon>
        <taxon>Alphaproteobacteria</taxon>
        <taxon>Rhodospirillales</taxon>
        <taxon>Azospirillaceae</taxon>
        <taxon>Azospirillum</taxon>
    </lineage>
</organism>
<sequence>MVIDAHQHFWLLAARAGQWPPPDLAAIHRDFQPADLTPHLAGAGVTGTILVQSLPSVEDTLCLLDLADWNPFIRGVVGWVDLKSDTAPAVIADLARHPALKGLRPMLQDLAPEWLDDTALDPAIRAMMAAGLRFDALVLPRHLAALRRFADRFPDLPIVIDHGAKPEIAQGGTPGWAADLVALSQRPNIWCKLSGLLTEAGTRTGIEDIRPYADTLFTVFGPDRLIWGSDWPVLELAGTYGGWLAMARELVPEDAHPTVFGGNARRFYGLD</sequence>
<keyword evidence="4" id="KW-1185">Reference proteome</keyword>
<dbReference type="Proteomes" id="UP000277007">
    <property type="component" value="Unassembled WGS sequence"/>
</dbReference>
<evidence type="ECO:0000313" key="4">
    <source>
        <dbReference type="Proteomes" id="UP000277007"/>
    </source>
</evidence>
<dbReference type="Gene3D" id="3.20.20.140">
    <property type="entry name" value="Metal-dependent hydrolases"/>
    <property type="match status" value="1"/>
</dbReference>
<dbReference type="InterPro" id="IPR006680">
    <property type="entry name" value="Amidohydro-rel"/>
</dbReference>